<feature type="region of interest" description="Disordered" evidence="1">
    <location>
        <begin position="1"/>
        <end position="21"/>
    </location>
</feature>
<name>A0A1G1VAE3_9BACT</name>
<comment type="caution">
    <text evidence="2">The sequence shown here is derived from an EMBL/GenBank/DDBJ whole genome shotgun (WGS) entry which is preliminary data.</text>
</comment>
<organism evidence="2 3">
    <name type="scientific">Candidatus Blackburnbacteria bacterium RIFCSPHIGHO2_12_FULL_41_13b</name>
    <dbReference type="NCBI Taxonomy" id="1797517"/>
    <lineage>
        <taxon>Bacteria</taxon>
        <taxon>Candidatus Blackburniibacteriota</taxon>
    </lineage>
</organism>
<dbReference type="AlphaFoldDB" id="A0A1G1VAE3"/>
<dbReference type="Proteomes" id="UP000178272">
    <property type="component" value="Unassembled WGS sequence"/>
</dbReference>
<evidence type="ECO:0000313" key="2">
    <source>
        <dbReference type="EMBL" id="OGY12428.1"/>
    </source>
</evidence>
<accession>A0A1G1VAE3</accession>
<gene>
    <name evidence="2" type="ORF">A3F61_04265</name>
</gene>
<evidence type="ECO:0000313" key="3">
    <source>
        <dbReference type="Proteomes" id="UP000178272"/>
    </source>
</evidence>
<proteinExistence type="predicted"/>
<evidence type="ECO:0000256" key="1">
    <source>
        <dbReference type="SAM" id="MobiDB-lite"/>
    </source>
</evidence>
<reference evidence="2 3" key="1">
    <citation type="journal article" date="2016" name="Nat. Commun.">
        <title>Thousands of microbial genomes shed light on interconnected biogeochemical processes in an aquifer system.</title>
        <authorList>
            <person name="Anantharaman K."/>
            <person name="Brown C.T."/>
            <person name="Hug L.A."/>
            <person name="Sharon I."/>
            <person name="Castelle C.J."/>
            <person name="Probst A.J."/>
            <person name="Thomas B.C."/>
            <person name="Singh A."/>
            <person name="Wilkins M.J."/>
            <person name="Karaoz U."/>
            <person name="Brodie E.L."/>
            <person name="Williams K.H."/>
            <person name="Hubbard S.S."/>
            <person name="Banfield J.F."/>
        </authorList>
    </citation>
    <scope>NUCLEOTIDE SEQUENCE [LARGE SCALE GENOMIC DNA]</scope>
</reference>
<dbReference type="STRING" id="1797517.A3F61_04265"/>
<dbReference type="EMBL" id="MHCA01000013">
    <property type="protein sequence ID" value="OGY12428.1"/>
    <property type="molecule type" value="Genomic_DNA"/>
</dbReference>
<protein>
    <submittedName>
        <fullName evidence="2">Uncharacterized protein</fullName>
    </submittedName>
</protein>
<sequence>MFKDHLRSSQQEEATQEAMRRVEKEHYKQTLEKCRVSLESLALTTVPSLLNNFYQSDFPANIQDFEDTQEKLGVRVDAHIDIVACERGVTSEDLLAVKKMETNGKIHFRSTLVAPTIKSDQFRGKYGFYSYPWRELAELRNPCQGELGVHPDDVEEIMKVGGAFVLEVVLRFVWDVKTGTWINITTTDFNEFYVRIGECRGALYTVVDSTTRKQKLLFSQLRDGVSVGQTLFNAYQDSHFIKSVNPSTREFGYKGGR</sequence>